<reference evidence="2" key="2">
    <citation type="submission" date="2016-04" db="EMBL/GenBank/DDBJ databases">
        <title>First Complete Genome Sequence of a Subdivision 6 Acidobacterium.</title>
        <authorList>
            <person name="Huang S."/>
            <person name="Vieira S."/>
            <person name="Bunk B."/>
            <person name="Riedel T."/>
            <person name="Sproeer C."/>
            <person name="Overmann J."/>
        </authorList>
    </citation>
    <scope>NUCLEOTIDE SEQUENCE [LARGE SCALE GENOMIC DNA]</scope>
    <source>
        <strain evidence="2">DSM 100886 HEG_-6_39</strain>
    </source>
</reference>
<gene>
    <name evidence="1" type="ORF">LuPra_02830</name>
</gene>
<evidence type="ECO:0000313" key="2">
    <source>
        <dbReference type="Proteomes" id="UP000076079"/>
    </source>
</evidence>
<dbReference type="STRING" id="1855912.LuPra_02830"/>
<name>A0A143PM87_LUTPR</name>
<dbReference type="Proteomes" id="UP000076079">
    <property type="component" value="Chromosome"/>
</dbReference>
<keyword evidence="2" id="KW-1185">Reference proteome</keyword>
<dbReference type="KEGG" id="abac:LuPra_02830"/>
<proteinExistence type="predicted"/>
<dbReference type="EMBL" id="CP015136">
    <property type="protein sequence ID" value="AMY09611.1"/>
    <property type="molecule type" value="Genomic_DNA"/>
</dbReference>
<sequence length="114" mass="12671">MTPPDDSKMDAERKAVALFLNRIRSLAGYKDAIQCAEERPPKGQPGRAIRSRFDGFLHSFVIPEGAGLDEAIEYARLFECFVREGAVRKDTVAFLRGRIQRSMAALEQRGGSQG</sequence>
<reference evidence="1 2" key="1">
    <citation type="journal article" date="2016" name="Genome Announc.">
        <title>First Complete Genome Sequence of a Subdivision 6 Acidobacterium Strain.</title>
        <authorList>
            <person name="Huang S."/>
            <person name="Vieira S."/>
            <person name="Bunk B."/>
            <person name="Riedel T."/>
            <person name="Sproer C."/>
            <person name="Overmann J."/>
        </authorList>
    </citation>
    <scope>NUCLEOTIDE SEQUENCE [LARGE SCALE GENOMIC DNA]</scope>
    <source>
        <strain evidence="2">DSM 100886 HEG_-6_39</strain>
    </source>
</reference>
<organism evidence="1 2">
    <name type="scientific">Luteitalea pratensis</name>
    <dbReference type="NCBI Taxonomy" id="1855912"/>
    <lineage>
        <taxon>Bacteria</taxon>
        <taxon>Pseudomonadati</taxon>
        <taxon>Acidobacteriota</taxon>
        <taxon>Vicinamibacteria</taxon>
        <taxon>Vicinamibacterales</taxon>
        <taxon>Vicinamibacteraceae</taxon>
        <taxon>Luteitalea</taxon>
    </lineage>
</organism>
<protein>
    <submittedName>
        <fullName evidence="1">Uncharacterized protein</fullName>
    </submittedName>
</protein>
<dbReference type="AlphaFoldDB" id="A0A143PM87"/>
<evidence type="ECO:0000313" key="1">
    <source>
        <dbReference type="EMBL" id="AMY09611.1"/>
    </source>
</evidence>
<dbReference type="RefSeq" id="WP_110171348.1">
    <property type="nucleotide sequence ID" value="NZ_CP015136.1"/>
</dbReference>
<accession>A0A143PM87</accession>